<reference evidence="1 2" key="1">
    <citation type="submission" date="2020-08" db="EMBL/GenBank/DDBJ databases">
        <title>Genome public.</title>
        <authorList>
            <person name="Liu C."/>
            <person name="Sun Q."/>
        </authorList>
    </citation>
    <scope>NUCLEOTIDE SEQUENCE [LARGE SCALE GENOMIC DNA]</scope>
    <source>
        <strain evidence="1 2">BX1</strain>
    </source>
</reference>
<dbReference type="NCBIfam" id="TIGR01509">
    <property type="entry name" value="HAD-SF-IA-v3"/>
    <property type="match status" value="1"/>
</dbReference>
<sequence length="219" mass="24369">MKAAIFDLDGTILNSMGMWRRLEQNFLTGLGIEPSDWIFRRMDTLGLHGSAGWLIGEFHLDKKEQELWDFCDRLALDAYLKTVSPKRGVERVLRGLRAHGIGTSLATLTAHKLVDPVLKAKGIFPLLDHILTVEDVGGVKKDRPDLFLKAAALLRAAPEETVVFEDSLYAIRTAAAAGFPVWAVADPSAAQDEPEIRRLSARYLESWEELASELETQTV</sequence>
<keyword evidence="2" id="KW-1185">Reference proteome</keyword>
<proteinExistence type="predicted"/>
<dbReference type="CDD" id="cd07505">
    <property type="entry name" value="HAD_BPGM-like"/>
    <property type="match status" value="1"/>
</dbReference>
<dbReference type="SUPFAM" id="SSF56784">
    <property type="entry name" value="HAD-like"/>
    <property type="match status" value="1"/>
</dbReference>
<dbReference type="Gene3D" id="3.40.50.1000">
    <property type="entry name" value="HAD superfamily/HAD-like"/>
    <property type="match status" value="1"/>
</dbReference>
<comment type="caution">
    <text evidence="1">The sequence shown here is derived from an EMBL/GenBank/DDBJ whole genome shotgun (WGS) entry which is preliminary data.</text>
</comment>
<dbReference type="Proteomes" id="UP000658131">
    <property type="component" value="Unassembled WGS sequence"/>
</dbReference>
<evidence type="ECO:0000313" key="1">
    <source>
        <dbReference type="EMBL" id="MBC8576774.1"/>
    </source>
</evidence>
<name>A0ABR7NK51_9FIRM</name>
<dbReference type="SFLD" id="SFLDG01129">
    <property type="entry name" value="C1.5:_HAD__Beta-PGM__Phosphata"/>
    <property type="match status" value="1"/>
</dbReference>
<organism evidence="1 2">
    <name type="scientific">Yanshouia hominis</name>
    <dbReference type="NCBI Taxonomy" id="2763673"/>
    <lineage>
        <taxon>Bacteria</taxon>
        <taxon>Bacillati</taxon>
        <taxon>Bacillota</taxon>
        <taxon>Clostridia</taxon>
        <taxon>Eubacteriales</taxon>
        <taxon>Oscillospiraceae</taxon>
        <taxon>Yanshouia</taxon>
    </lineage>
</organism>
<dbReference type="InterPro" id="IPR023198">
    <property type="entry name" value="PGP-like_dom2"/>
</dbReference>
<dbReference type="PROSITE" id="PS01228">
    <property type="entry name" value="COF_1"/>
    <property type="match status" value="1"/>
</dbReference>
<dbReference type="EMBL" id="JACRTB010000015">
    <property type="protein sequence ID" value="MBC8576774.1"/>
    <property type="molecule type" value="Genomic_DNA"/>
</dbReference>
<gene>
    <name evidence="1" type="ORF">H8717_10225</name>
</gene>
<accession>A0ABR7NK51</accession>
<dbReference type="InterPro" id="IPR023214">
    <property type="entry name" value="HAD_sf"/>
</dbReference>
<dbReference type="RefSeq" id="WP_262400276.1">
    <property type="nucleotide sequence ID" value="NZ_JACRTB010000015.1"/>
</dbReference>
<evidence type="ECO:0000313" key="2">
    <source>
        <dbReference type="Proteomes" id="UP000658131"/>
    </source>
</evidence>
<dbReference type="InterPro" id="IPR006439">
    <property type="entry name" value="HAD-SF_hydro_IA"/>
</dbReference>
<dbReference type="InterPro" id="IPR036412">
    <property type="entry name" value="HAD-like_sf"/>
</dbReference>
<dbReference type="SFLD" id="SFLDS00003">
    <property type="entry name" value="Haloacid_Dehalogenase"/>
    <property type="match status" value="1"/>
</dbReference>
<dbReference type="PANTHER" id="PTHR18901:SF38">
    <property type="entry name" value="PSEUDOURIDINE-5'-PHOSPHATASE"/>
    <property type="match status" value="1"/>
</dbReference>
<dbReference type="PANTHER" id="PTHR18901">
    <property type="entry name" value="2-DEOXYGLUCOSE-6-PHOSPHATE PHOSPHATASE 2"/>
    <property type="match status" value="1"/>
</dbReference>
<protein>
    <submittedName>
        <fullName evidence="1">HAD family phosphatase</fullName>
    </submittedName>
</protein>
<dbReference type="Pfam" id="PF00702">
    <property type="entry name" value="Hydrolase"/>
    <property type="match status" value="1"/>
</dbReference>
<dbReference type="Gene3D" id="1.10.150.240">
    <property type="entry name" value="Putative phosphatase, domain 2"/>
    <property type="match status" value="1"/>
</dbReference>